<protein>
    <submittedName>
        <fullName evidence="1">Amidohydrolase family protein</fullName>
    </submittedName>
</protein>
<dbReference type="EMBL" id="CP126116">
    <property type="protein sequence ID" value="WHZ57559.1"/>
    <property type="molecule type" value="Genomic_DNA"/>
</dbReference>
<evidence type="ECO:0000313" key="1">
    <source>
        <dbReference type="EMBL" id="WHZ57559.1"/>
    </source>
</evidence>
<organism evidence="1 2">
    <name type="scientific">Metabacillus hrfriensis</name>
    <dbReference type="NCBI Taxonomy" id="3048891"/>
    <lineage>
        <taxon>Bacteria</taxon>
        <taxon>Bacillati</taxon>
        <taxon>Bacillota</taxon>
        <taxon>Bacilli</taxon>
        <taxon>Bacillales</taxon>
        <taxon>Bacillaceae</taxon>
        <taxon>Metabacillus</taxon>
    </lineage>
</organism>
<reference evidence="2" key="1">
    <citation type="journal article" date="2025" name="Aquaculture">
        <title>Assessment of the bioflocculant production and safety properties of Metabacillus hrfriensis sp. nov. based on phenotypic and whole-genome sequencing analysis.</title>
        <authorList>
            <person name="Zhang R."/>
            <person name="Zhao Z."/>
            <person name="Luo L."/>
            <person name="Wang S."/>
            <person name="Guo K."/>
            <person name="Xu W."/>
        </authorList>
    </citation>
    <scope>NUCLEOTIDE SEQUENCE [LARGE SCALE GENOMIC DNA]</scope>
    <source>
        <strain evidence="2">CT-WN-B3</strain>
    </source>
</reference>
<gene>
    <name evidence="1" type="ORF">QLQ22_23415</name>
</gene>
<evidence type="ECO:0000313" key="2">
    <source>
        <dbReference type="Proteomes" id="UP001226091"/>
    </source>
</evidence>
<name>A0ACD4RAT9_9BACI</name>
<keyword evidence="2" id="KW-1185">Reference proteome</keyword>
<proteinExistence type="predicted"/>
<accession>A0ACD4RAT9</accession>
<dbReference type="Proteomes" id="UP001226091">
    <property type="component" value="Chromosome"/>
</dbReference>
<sequence>MGMKIDSHQHFWMYTKEEYPWINEEMSLLKRDFLPNELEPLLNKIGFDGSIAVQARQCLEETRWLLGLSNKYSFIKGVVGWVDLCSNELKQQLDEFTANPLFKGVRHILQDEFEDQYMLKEQFQKGIKLLGDYGLPFDLLIYPRHIPYAVELVKKFPDQKFVLNHIGKPDIKHKVIMPWKENIQRLAERDNTYVKISGLVTEADWNEWKEKDFKVYLDVVFDAFGPERVMVGSDWPVCTLSEDYAATIDIAVNYVNQYASKYEPHILGGNCGKFYSI</sequence>